<dbReference type="Pfam" id="PF00285">
    <property type="entry name" value="Citrate_synt"/>
    <property type="match status" value="1"/>
</dbReference>
<dbReference type="GO" id="GO:0005829">
    <property type="term" value="C:cytosol"/>
    <property type="evidence" value="ECO:0007669"/>
    <property type="project" value="TreeGrafter"/>
</dbReference>
<comment type="caution">
    <text evidence="5">The sequence shown here is derived from an EMBL/GenBank/DDBJ whole genome shotgun (WGS) entry which is preliminary data.</text>
</comment>
<dbReference type="PANTHER" id="PTHR11739:SF4">
    <property type="entry name" value="CITRATE SYNTHASE, PEROXISOMAL"/>
    <property type="match status" value="1"/>
</dbReference>
<evidence type="ECO:0000256" key="4">
    <source>
        <dbReference type="ARBA" id="ARBA00022679"/>
    </source>
</evidence>
<dbReference type="InterPro" id="IPR036969">
    <property type="entry name" value="Citrate_synthase_sf"/>
</dbReference>
<protein>
    <recommendedName>
        <fullName evidence="3">citrate synthase (unknown stereospecificity)</fullName>
        <ecNumber evidence="3">2.3.3.16</ecNumber>
    </recommendedName>
</protein>
<dbReference type="GO" id="GO:0006099">
    <property type="term" value="P:tricarboxylic acid cycle"/>
    <property type="evidence" value="ECO:0007669"/>
    <property type="project" value="UniProtKB-UniPathway"/>
</dbReference>
<comment type="similarity">
    <text evidence="2">Belongs to the citrate synthase family.</text>
</comment>
<dbReference type="GO" id="GO:0036440">
    <property type="term" value="F:citrate synthase activity"/>
    <property type="evidence" value="ECO:0007669"/>
    <property type="project" value="UniProtKB-EC"/>
</dbReference>
<dbReference type="Proteomes" id="UP000287401">
    <property type="component" value="Unassembled WGS sequence"/>
</dbReference>
<name>A0A430BKT4_SPHYA</name>
<sequence length="374" mass="39679">MTQWIDRATSLARLRIKPQTLYAYVSRGRIRMEPDPHDNRRSLYNAEDIAALTAKRKRGRKPAAIAESSMAWGEPSIMTTLSTVNRGCLYYRGQDAIAFARRASLEDCAKLLWGSAEDVSLSAPAGAPSDDAFNALASHIAHAAPTLGRGREALASDAAAIVGTLAAVCGATPGNGPLHDRLAEGWGGDKRSAGKIRQALVAIADHDFNASTFAARVTASTGASLAASVLAGLCALSGPRHGGAAAALFDLIDDARRTDPVTAIDRWLARGIEPPGFGHPLYPSGDPRGELMLEGIEVAGFLDRFRVAMTERTGRLPNCDFGLAAMTVSLGLPPDAPFRLFLVGRSVGWCAHAMEQCEQGILIRPRGRYVGALP</sequence>
<gene>
    <name evidence="5" type="ORF">DAH51_21580</name>
</gene>
<dbReference type="InterPro" id="IPR002020">
    <property type="entry name" value="Citrate_synthase"/>
</dbReference>
<dbReference type="EMBL" id="QRAL01000035">
    <property type="protein sequence ID" value="RSU52250.1"/>
    <property type="molecule type" value="Genomic_DNA"/>
</dbReference>
<comment type="pathway">
    <text evidence="1">Carbohydrate metabolism; tricarboxylic acid cycle; isocitrate from oxaloacetate: step 1/2.</text>
</comment>
<evidence type="ECO:0000256" key="3">
    <source>
        <dbReference type="ARBA" id="ARBA00012972"/>
    </source>
</evidence>
<keyword evidence="4" id="KW-0808">Transferase</keyword>
<evidence type="ECO:0000256" key="2">
    <source>
        <dbReference type="ARBA" id="ARBA00010566"/>
    </source>
</evidence>
<dbReference type="GO" id="GO:0005975">
    <property type="term" value="P:carbohydrate metabolic process"/>
    <property type="evidence" value="ECO:0007669"/>
    <property type="project" value="TreeGrafter"/>
</dbReference>
<evidence type="ECO:0000256" key="1">
    <source>
        <dbReference type="ARBA" id="ARBA00004751"/>
    </source>
</evidence>
<proteinExistence type="inferred from homology"/>
<dbReference type="AlphaFoldDB" id="A0A430BKT4"/>
<dbReference type="Gene3D" id="1.10.580.10">
    <property type="entry name" value="Citrate Synthase, domain 1"/>
    <property type="match status" value="1"/>
</dbReference>
<dbReference type="PRINTS" id="PR00143">
    <property type="entry name" value="CITRTSNTHASE"/>
</dbReference>
<evidence type="ECO:0000313" key="6">
    <source>
        <dbReference type="Proteomes" id="UP000287401"/>
    </source>
</evidence>
<dbReference type="InterPro" id="IPR016142">
    <property type="entry name" value="Citrate_synth-like_lrg_a-sub"/>
</dbReference>
<accession>A0A430BKT4</accession>
<dbReference type="EC" id="2.3.3.16" evidence="3"/>
<dbReference type="InterPro" id="IPR016143">
    <property type="entry name" value="Citrate_synth-like_sm_a-sub"/>
</dbReference>
<dbReference type="PANTHER" id="PTHR11739">
    <property type="entry name" value="CITRATE SYNTHASE"/>
    <property type="match status" value="1"/>
</dbReference>
<dbReference type="CDD" id="cd06102">
    <property type="entry name" value="citrate_synt_like_2"/>
    <property type="match status" value="1"/>
</dbReference>
<dbReference type="Gene3D" id="1.10.230.10">
    <property type="entry name" value="Cytochrome P450-Terp, domain 2"/>
    <property type="match status" value="1"/>
</dbReference>
<evidence type="ECO:0000313" key="5">
    <source>
        <dbReference type="EMBL" id="RSU52250.1"/>
    </source>
</evidence>
<dbReference type="SUPFAM" id="SSF48256">
    <property type="entry name" value="Citrate synthase"/>
    <property type="match status" value="1"/>
</dbReference>
<dbReference type="UniPathway" id="UPA00223">
    <property type="reaction ID" value="UER00717"/>
</dbReference>
<organism evidence="5 6">
    <name type="scientific">Sphingobium yanoikuyae</name>
    <name type="common">Sphingomonas yanoikuyae</name>
    <dbReference type="NCBI Taxonomy" id="13690"/>
    <lineage>
        <taxon>Bacteria</taxon>
        <taxon>Pseudomonadati</taxon>
        <taxon>Pseudomonadota</taxon>
        <taxon>Alphaproteobacteria</taxon>
        <taxon>Sphingomonadales</taxon>
        <taxon>Sphingomonadaceae</taxon>
        <taxon>Sphingobium</taxon>
    </lineage>
</organism>
<reference evidence="5 6" key="1">
    <citation type="submission" date="2018-07" db="EMBL/GenBank/DDBJ databases">
        <title>Genomic and Epidemiologic Investigation of an Indolent Hospital Outbreak.</title>
        <authorList>
            <person name="Johnson R.C."/>
            <person name="Deming C."/>
            <person name="Conlan S."/>
            <person name="Zellmer C.J."/>
            <person name="Michelin A.V."/>
            <person name="Lee-Lin S."/>
            <person name="Thomas P.J."/>
            <person name="Park M."/>
            <person name="Weingarten R.A."/>
            <person name="Less J."/>
            <person name="Dekker J.P."/>
            <person name="Frank K.M."/>
            <person name="Musser K.A."/>
            <person name="Mcquiston J.R."/>
            <person name="Henderson D.K."/>
            <person name="Lau A.F."/>
            <person name="Palmore T.N."/>
            <person name="Segre J.A."/>
        </authorList>
    </citation>
    <scope>NUCLEOTIDE SEQUENCE [LARGE SCALE GENOMIC DNA]</scope>
    <source>
        <strain evidence="5 6">SK-NIH.Env6_1116</strain>
    </source>
</reference>